<evidence type="ECO:0000256" key="5">
    <source>
        <dbReference type="ARBA" id="ARBA00022989"/>
    </source>
</evidence>
<dbReference type="STRING" id="4829.A0A168PBQ0"/>
<keyword evidence="6 11" id="KW-0040">ANK repeat</keyword>
<evidence type="ECO:0000256" key="2">
    <source>
        <dbReference type="ARBA" id="ARBA00010104"/>
    </source>
</evidence>
<feature type="repeat" description="ANK" evidence="11">
    <location>
        <begin position="85"/>
        <end position="117"/>
    </location>
</feature>
<feature type="region of interest" description="Disordered" evidence="13">
    <location>
        <begin position="29"/>
        <end position="48"/>
    </location>
</feature>
<dbReference type="Pfam" id="PF00023">
    <property type="entry name" value="Ank"/>
    <property type="match status" value="3"/>
</dbReference>
<evidence type="ECO:0000256" key="13">
    <source>
        <dbReference type="SAM" id="MobiDB-lite"/>
    </source>
</evidence>
<dbReference type="EMBL" id="LT553674">
    <property type="protein sequence ID" value="SAM02105.1"/>
    <property type="molecule type" value="Genomic_DNA"/>
</dbReference>
<dbReference type="PROSITE" id="PS50216">
    <property type="entry name" value="DHHC"/>
    <property type="match status" value="1"/>
</dbReference>
<evidence type="ECO:0000256" key="7">
    <source>
        <dbReference type="ARBA" id="ARBA00023136"/>
    </source>
</evidence>
<accession>A0A168PBQ0</accession>
<evidence type="ECO:0000256" key="6">
    <source>
        <dbReference type="ARBA" id="ARBA00023043"/>
    </source>
</evidence>
<dbReference type="Pfam" id="PF12796">
    <property type="entry name" value="Ank_2"/>
    <property type="match status" value="1"/>
</dbReference>
<dbReference type="SMART" id="SM00248">
    <property type="entry name" value="ANK"/>
    <property type="match status" value="6"/>
</dbReference>
<evidence type="ECO:0000256" key="9">
    <source>
        <dbReference type="ARBA" id="ARBA00023288"/>
    </source>
</evidence>
<dbReference type="PROSITE" id="PS50088">
    <property type="entry name" value="ANK_REPEAT"/>
    <property type="match status" value="4"/>
</dbReference>
<keyword evidence="3 12" id="KW-0812">Transmembrane</keyword>
<evidence type="ECO:0000256" key="4">
    <source>
        <dbReference type="ARBA" id="ARBA00022737"/>
    </source>
</evidence>
<proteinExistence type="inferred from homology"/>
<evidence type="ECO:0000256" key="3">
    <source>
        <dbReference type="ARBA" id="ARBA00022692"/>
    </source>
</evidence>
<dbReference type="GO" id="GO:0016020">
    <property type="term" value="C:membrane"/>
    <property type="evidence" value="ECO:0007669"/>
    <property type="project" value="UniProtKB-SubCell"/>
</dbReference>
<protein>
    <recommendedName>
        <fullName evidence="12">Palmitoyltransferase</fullName>
        <ecNumber evidence="12">2.3.1.225</ecNumber>
    </recommendedName>
</protein>
<dbReference type="Proteomes" id="UP000078561">
    <property type="component" value="Unassembled WGS sequence"/>
</dbReference>
<feature type="transmembrane region" description="Helical" evidence="12">
    <location>
        <begin position="351"/>
        <end position="370"/>
    </location>
</feature>
<evidence type="ECO:0000259" key="14">
    <source>
        <dbReference type="Pfam" id="PF01529"/>
    </source>
</evidence>
<comment type="similarity">
    <text evidence="2">Belongs to the DHHC palmitoyltransferase family. AKR/ZDHHC17 subfamily.</text>
</comment>
<dbReference type="InParanoid" id="A0A168PBQ0"/>
<keyword evidence="5 12" id="KW-1133">Transmembrane helix</keyword>
<feature type="transmembrane region" description="Helical" evidence="12">
    <location>
        <begin position="293"/>
        <end position="312"/>
    </location>
</feature>
<dbReference type="GO" id="GO:0019706">
    <property type="term" value="F:protein-cysteine S-palmitoyltransferase activity"/>
    <property type="evidence" value="ECO:0007669"/>
    <property type="project" value="UniProtKB-EC"/>
</dbReference>
<dbReference type="InterPro" id="IPR036770">
    <property type="entry name" value="Ankyrin_rpt-contain_sf"/>
</dbReference>
<organism evidence="15">
    <name type="scientific">Absidia glauca</name>
    <name type="common">Pin mould</name>
    <dbReference type="NCBI Taxonomy" id="4829"/>
    <lineage>
        <taxon>Eukaryota</taxon>
        <taxon>Fungi</taxon>
        <taxon>Fungi incertae sedis</taxon>
        <taxon>Mucoromycota</taxon>
        <taxon>Mucoromycotina</taxon>
        <taxon>Mucoromycetes</taxon>
        <taxon>Mucorales</taxon>
        <taxon>Cunninghamellaceae</taxon>
        <taxon>Absidia</taxon>
    </lineage>
</organism>
<keyword evidence="12" id="KW-0012">Acyltransferase</keyword>
<keyword evidence="16" id="KW-1185">Reference proteome</keyword>
<comment type="subcellular location">
    <subcellularLocation>
        <location evidence="1">Membrane</location>
        <topology evidence="1">Multi-pass membrane protein</topology>
    </subcellularLocation>
</comment>
<evidence type="ECO:0000256" key="11">
    <source>
        <dbReference type="PROSITE-ProRule" id="PRU00023"/>
    </source>
</evidence>
<sequence length="503" mass="55693">MMDKYQEQDLQPLLLHDIDDSAATTTTTVDNAYEPQPPSQSSTLPSSSPIGQEITLFEASHQGSLLLVRHLLDLKKASVRDTDGSGVSALHYAALGNHTACIKHLLDRGAEVDVMGGPVAATALHWATRSGCTTAVHLLLTYGGADPLLTDGQGYNALHLAVHSGNAILVMYLLLYGELTKLDVDSRDNDQHTALMWAAYNADEACMEVLLRSGADVHAKDRTLLTTLHWAVAKSDVACMRLLLARGAALDVVDEQGKTVLDLVKDMKVEKKWNQAISQAQALLYPETKKRNATIILSLPFVVLPLILYTLTLFPWHISLLLVLIESLVMHMTVVHVLLPAPLPEELIKSPYLTGIFQSSALWVFLSWAWTVARGTSHLLTLNFIFIISFVIAMSAFYKAVMVDPGFLDNRLTFDEQRDVVYDLADKASLDQRHFCITCMIRKPLRSKHCKRCNRCVAKFDHSTRLQQRSPPMKTPMRNDMPTFIATNPKEEEKDAVDLGGSG</sequence>
<keyword evidence="12" id="KW-0808">Transferase</keyword>
<comment type="catalytic activity">
    <reaction evidence="10 12">
        <text>L-cysteinyl-[protein] + hexadecanoyl-CoA = S-hexadecanoyl-L-cysteinyl-[protein] + CoA</text>
        <dbReference type="Rhea" id="RHEA:36683"/>
        <dbReference type="Rhea" id="RHEA-COMP:10131"/>
        <dbReference type="Rhea" id="RHEA-COMP:11032"/>
        <dbReference type="ChEBI" id="CHEBI:29950"/>
        <dbReference type="ChEBI" id="CHEBI:57287"/>
        <dbReference type="ChEBI" id="CHEBI:57379"/>
        <dbReference type="ChEBI" id="CHEBI:74151"/>
        <dbReference type="EC" id="2.3.1.225"/>
    </reaction>
</comment>
<evidence type="ECO:0000256" key="10">
    <source>
        <dbReference type="ARBA" id="ARBA00048048"/>
    </source>
</evidence>
<evidence type="ECO:0000256" key="1">
    <source>
        <dbReference type="ARBA" id="ARBA00004141"/>
    </source>
</evidence>
<feature type="repeat" description="ANK" evidence="11">
    <location>
        <begin position="190"/>
        <end position="222"/>
    </location>
</feature>
<evidence type="ECO:0000256" key="12">
    <source>
        <dbReference type="RuleBase" id="RU079119"/>
    </source>
</evidence>
<dbReference type="EC" id="2.3.1.225" evidence="12"/>
<dbReference type="InterPro" id="IPR001594">
    <property type="entry name" value="Palmitoyltrfase_DHHC"/>
</dbReference>
<feature type="repeat" description="ANK" evidence="11">
    <location>
        <begin position="153"/>
        <end position="177"/>
    </location>
</feature>
<evidence type="ECO:0000256" key="8">
    <source>
        <dbReference type="ARBA" id="ARBA00023139"/>
    </source>
</evidence>
<dbReference type="PANTHER" id="PTHR24161:SF85">
    <property type="entry name" value="PALMITOYLTRANSFERASE HIP14"/>
    <property type="match status" value="1"/>
</dbReference>
<dbReference type="SUPFAM" id="SSF48403">
    <property type="entry name" value="Ankyrin repeat"/>
    <property type="match status" value="1"/>
</dbReference>
<dbReference type="FunCoup" id="A0A168PBQ0">
    <property type="interactions" value="387"/>
</dbReference>
<gene>
    <name evidence="15" type="primary">ABSGL_07868.1 scaffold 9181</name>
</gene>
<dbReference type="PROSITE" id="PS50297">
    <property type="entry name" value="ANK_REP_REGION"/>
    <property type="match status" value="4"/>
</dbReference>
<feature type="domain" description="Palmitoyltransferase DHHC" evidence="14">
    <location>
        <begin position="431"/>
        <end position="462"/>
    </location>
</feature>
<feature type="transmembrane region" description="Helical" evidence="12">
    <location>
        <begin position="318"/>
        <end position="339"/>
    </location>
</feature>
<keyword evidence="4" id="KW-0677">Repeat</keyword>
<dbReference type="Pfam" id="PF01529">
    <property type="entry name" value="DHHC"/>
    <property type="match status" value="1"/>
</dbReference>
<dbReference type="Gene3D" id="1.25.40.20">
    <property type="entry name" value="Ankyrin repeat-containing domain"/>
    <property type="match status" value="2"/>
</dbReference>
<dbReference type="InterPro" id="IPR002110">
    <property type="entry name" value="Ankyrin_rpt"/>
</dbReference>
<evidence type="ECO:0000313" key="16">
    <source>
        <dbReference type="Proteomes" id="UP000078561"/>
    </source>
</evidence>
<keyword evidence="8" id="KW-0564">Palmitate</keyword>
<feature type="compositionally biased region" description="Low complexity" evidence="13">
    <location>
        <begin position="39"/>
        <end position="48"/>
    </location>
</feature>
<evidence type="ECO:0000313" key="15">
    <source>
        <dbReference type="EMBL" id="SAM02105.1"/>
    </source>
</evidence>
<dbReference type="PANTHER" id="PTHR24161">
    <property type="entry name" value="ANK_REP_REGION DOMAIN-CONTAINING PROTEIN-RELATED"/>
    <property type="match status" value="1"/>
</dbReference>
<keyword evidence="7 12" id="KW-0472">Membrane</keyword>
<comment type="domain">
    <text evidence="12">The DHHC domain is required for palmitoyltransferase activity.</text>
</comment>
<reference evidence="15" key="1">
    <citation type="submission" date="2016-04" db="EMBL/GenBank/DDBJ databases">
        <authorList>
            <person name="Evans L.H."/>
            <person name="Alamgir A."/>
            <person name="Owens N."/>
            <person name="Weber N.D."/>
            <person name="Virtaneva K."/>
            <person name="Barbian K."/>
            <person name="Babar A."/>
            <person name="Rosenke K."/>
        </authorList>
    </citation>
    <scope>NUCLEOTIDE SEQUENCE [LARGE SCALE GENOMIC DNA]</scope>
    <source>
        <strain evidence="15">CBS 101.48</strain>
    </source>
</reference>
<dbReference type="OrthoDB" id="6781668at2759"/>
<feature type="repeat" description="ANK" evidence="11">
    <location>
        <begin position="223"/>
        <end position="255"/>
    </location>
</feature>
<name>A0A168PBQ0_ABSGL</name>
<feature type="transmembrane region" description="Helical" evidence="12">
    <location>
        <begin position="382"/>
        <end position="401"/>
    </location>
</feature>
<dbReference type="AlphaFoldDB" id="A0A168PBQ0"/>
<keyword evidence="9" id="KW-0449">Lipoprotein</keyword>